<keyword evidence="6" id="KW-1185">Reference proteome</keyword>
<comment type="cofactor">
    <cofactor evidence="1">
        <name>Mg(2+)</name>
        <dbReference type="ChEBI" id="CHEBI:18420"/>
    </cofactor>
</comment>
<dbReference type="OrthoDB" id="9805307at2"/>
<dbReference type="AlphaFoldDB" id="A0A8B6X376"/>
<keyword evidence="3" id="KW-0479">Metal-binding</keyword>
<dbReference type="RefSeq" id="WP_028311106.1">
    <property type="nucleotide sequence ID" value="NZ_AXWS01000008.1"/>
</dbReference>
<organism evidence="6 7">
    <name type="scientific">Derxia gummosa DSM 723</name>
    <dbReference type="NCBI Taxonomy" id="1121388"/>
    <lineage>
        <taxon>Bacteria</taxon>
        <taxon>Pseudomonadati</taxon>
        <taxon>Pseudomonadota</taxon>
        <taxon>Betaproteobacteria</taxon>
        <taxon>Burkholderiales</taxon>
        <taxon>Alcaligenaceae</taxon>
        <taxon>Derxia</taxon>
    </lineage>
</organism>
<reference evidence="7" key="2">
    <citation type="submission" date="2025-08" db="UniProtKB">
        <authorList>
            <consortium name="RefSeq"/>
        </authorList>
    </citation>
    <scope>IDENTIFICATION</scope>
</reference>
<feature type="domain" description="Fumarylacetoacetase-like C-terminal" evidence="5">
    <location>
        <begin position="72"/>
        <end position="277"/>
    </location>
</feature>
<dbReference type="Gene3D" id="3.90.850.10">
    <property type="entry name" value="Fumarylacetoacetase-like, C-terminal domain"/>
    <property type="match status" value="1"/>
</dbReference>
<dbReference type="InterPro" id="IPR011234">
    <property type="entry name" value="Fumarylacetoacetase-like_C"/>
</dbReference>
<evidence type="ECO:0000256" key="2">
    <source>
        <dbReference type="ARBA" id="ARBA00010211"/>
    </source>
</evidence>
<dbReference type="Proteomes" id="UP000675920">
    <property type="component" value="Unplaced"/>
</dbReference>
<evidence type="ECO:0000256" key="3">
    <source>
        <dbReference type="ARBA" id="ARBA00022723"/>
    </source>
</evidence>
<sequence>MKLLRFGPPGEERPGLLDRDGVMRDLSSVVGDIAGAALSPSGLARIAGIDTSHLPLVPADARLGPPVAGVGKFIGIGLNYSDHARESGMAEPKEPIVFMKAVSCIGGPDDDVIVPRGSTRLDWEVELGVVIGSRAQYVAPEAALGHVAGYVLVNDVSERAFQLDRGGLWDKGKGCDSFGPIGPWLVTRDELPDPQALDLWLDVNGRRMQSGSTRDMIFGVAELVSYVSQFMTLLPGDVIATGTPAGVGMGRQPPQYLRPGDEIRLGIGGLGEQRQIVVTAGAARQP</sequence>
<evidence type="ECO:0000313" key="7">
    <source>
        <dbReference type="RefSeq" id="WP_028311106.1"/>
    </source>
</evidence>
<name>A0A8B6X376_9BURK</name>
<evidence type="ECO:0000256" key="4">
    <source>
        <dbReference type="ARBA" id="ARBA00022801"/>
    </source>
</evidence>
<dbReference type="FunFam" id="3.90.850.10:FF:000002">
    <property type="entry name" value="2-hydroxyhepta-2,4-diene-1,7-dioate isomerase"/>
    <property type="match status" value="1"/>
</dbReference>
<comment type="similarity">
    <text evidence="2">Belongs to the FAH family.</text>
</comment>
<keyword evidence="4 7" id="KW-0378">Hydrolase</keyword>
<reference evidence="7" key="1">
    <citation type="journal article" date="2018" name="Biochem. Soc. Trans.">
        <title>The fumarylacetoacetate hydrolase (FAH) superfamily of enzymes: multifunctional enzymes from microbes to mitochondria.</title>
        <authorList>
            <person name="Weiss A.K.H."/>
            <person name="Loeffler J.R."/>
            <person name="Liedl K.R."/>
            <person name="Gstach H."/>
            <person name="Jansen-Durr P."/>
        </authorList>
    </citation>
    <scope>NUCLEOTIDE SEQUENCE</scope>
</reference>
<protein>
    <submittedName>
        <fullName evidence="7">Fumarylacetoacetate hydrolase family protein</fullName>
    </submittedName>
</protein>
<dbReference type="InterPro" id="IPR036663">
    <property type="entry name" value="Fumarylacetoacetase_C_sf"/>
</dbReference>
<dbReference type="SUPFAM" id="SSF56529">
    <property type="entry name" value="FAH"/>
    <property type="match status" value="1"/>
</dbReference>
<dbReference type="GO" id="GO:0046872">
    <property type="term" value="F:metal ion binding"/>
    <property type="evidence" value="ECO:0007669"/>
    <property type="project" value="UniProtKB-KW"/>
</dbReference>
<evidence type="ECO:0000256" key="1">
    <source>
        <dbReference type="ARBA" id="ARBA00001946"/>
    </source>
</evidence>
<dbReference type="GO" id="GO:0016853">
    <property type="term" value="F:isomerase activity"/>
    <property type="evidence" value="ECO:0007669"/>
    <property type="project" value="UniProtKB-ARBA"/>
</dbReference>
<evidence type="ECO:0000313" key="6">
    <source>
        <dbReference type="Proteomes" id="UP000675920"/>
    </source>
</evidence>
<dbReference type="GO" id="GO:0016787">
    <property type="term" value="F:hydrolase activity"/>
    <property type="evidence" value="ECO:0007669"/>
    <property type="project" value="UniProtKB-KW"/>
</dbReference>
<dbReference type="GO" id="GO:0019752">
    <property type="term" value="P:carboxylic acid metabolic process"/>
    <property type="evidence" value="ECO:0007669"/>
    <property type="project" value="UniProtKB-ARBA"/>
</dbReference>
<dbReference type="InterPro" id="IPR051121">
    <property type="entry name" value="FAH"/>
</dbReference>
<dbReference type="PANTHER" id="PTHR42796:SF4">
    <property type="entry name" value="FUMARYLACETOACETATE HYDROLASE DOMAIN-CONTAINING PROTEIN 2A"/>
    <property type="match status" value="1"/>
</dbReference>
<evidence type="ECO:0000259" key="5">
    <source>
        <dbReference type="Pfam" id="PF01557"/>
    </source>
</evidence>
<dbReference type="Pfam" id="PF01557">
    <property type="entry name" value="FAA_hydrolase"/>
    <property type="match status" value="1"/>
</dbReference>
<proteinExistence type="inferred from homology"/>
<dbReference type="PANTHER" id="PTHR42796">
    <property type="entry name" value="FUMARYLACETOACETATE HYDROLASE DOMAIN-CONTAINING PROTEIN 2A-RELATED"/>
    <property type="match status" value="1"/>
</dbReference>
<accession>A0A8B6X376</accession>